<evidence type="ECO:0000313" key="3">
    <source>
        <dbReference type="EMBL" id="CAK0806964.1"/>
    </source>
</evidence>
<protein>
    <submittedName>
        <fullName evidence="3">Uncharacterized protein</fullName>
    </submittedName>
</protein>
<dbReference type="Proteomes" id="UP001189429">
    <property type="component" value="Unassembled WGS sequence"/>
</dbReference>
<dbReference type="EMBL" id="CAUYUJ010003814">
    <property type="protein sequence ID" value="CAK0806964.1"/>
    <property type="molecule type" value="Genomic_DNA"/>
</dbReference>
<gene>
    <name evidence="3" type="ORF">PCOR1329_LOCUS13001</name>
</gene>
<name>A0ABN9QPK8_9DINO</name>
<accession>A0ABN9QPK8</accession>
<comment type="caution">
    <text evidence="3">The sequence shown here is derived from an EMBL/GenBank/DDBJ whole genome shotgun (WGS) entry which is preliminary data.</text>
</comment>
<evidence type="ECO:0000256" key="1">
    <source>
        <dbReference type="SAM" id="Coils"/>
    </source>
</evidence>
<evidence type="ECO:0000256" key="2">
    <source>
        <dbReference type="SAM" id="MobiDB-lite"/>
    </source>
</evidence>
<keyword evidence="1" id="KW-0175">Coiled coil</keyword>
<feature type="coiled-coil region" evidence="1">
    <location>
        <begin position="573"/>
        <end position="621"/>
    </location>
</feature>
<feature type="region of interest" description="Disordered" evidence="2">
    <location>
        <begin position="121"/>
        <end position="175"/>
    </location>
</feature>
<organism evidence="3 4">
    <name type="scientific">Prorocentrum cordatum</name>
    <dbReference type="NCBI Taxonomy" id="2364126"/>
    <lineage>
        <taxon>Eukaryota</taxon>
        <taxon>Sar</taxon>
        <taxon>Alveolata</taxon>
        <taxon>Dinophyceae</taxon>
        <taxon>Prorocentrales</taxon>
        <taxon>Prorocentraceae</taxon>
        <taxon>Prorocentrum</taxon>
    </lineage>
</organism>
<evidence type="ECO:0000313" key="4">
    <source>
        <dbReference type="Proteomes" id="UP001189429"/>
    </source>
</evidence>
<keyword evidence="4" id="KW-1185">Reference proteome</keyword>
<feature type="region of interest" description="Disordered" evidence="2">
    <location>
        <begin position="635"/>
        <end position="688"/>
    </location>
</feature>
<reference evidence="3" key="1">
    <citation type="submission" date="2023-10" db="EMBL/GenBank/DDBJ databases">
        <authorList>
            <person name="Chen Y."/>
            <person name="Shah S."/>
            <person name="Dougan E. K."/>
            <person name="Thang M."/>
            <person name="Chan C."/>
        </authorList>
    </citation>
    <scope>NUCLEOTIDE SEQUENCE [LARGE SCALE GENOMIC DNA]</scope>
</reference>
<feature type="compositionally biased region" description="Low complexity" evidence="2">
    <location>
        <begin position="652"/>
        <end position="683"/>
    </location>
</feature>
<feature type="non-terminal residue" evidence="3">
    <location>
        <position position="795"/>
    </location>
</feature>
<proteinExistence type="predicted"/>
<sequence length="795" mass="84470">MADVHITEAKLTEAAEAGFNEDEIGVARLALRRFAKKGGPDAIQENITHCAIRRVKQGGGPNKDVRPRAETILEWKSTIYQSVEVSTEYFIVPKKNAHLWCGSPQAVECLVPPEDFEELPDSVGPTTRDIFDDWAPRNDLGPGVRRMKAAEGATRKRKPTVPSQPASALARANETPDEWAAKTRKLFRRPSDAHRKLQDAMEGIAKDIDEAFTWGNFSQPDPMAPSAECWCRKFKDNLLAQWAEWKAAHPGGDAASTQKEFHAAADPFTQGLLGFIVQNLVARPAREHPPRFAATLKAIKAELPCFVDALGDAVLQLGDLRLDTAEEVDTSRLTLEDIAARQTSALVKQVVRERWLAKLDRVKTTACASISDKLKDIDVLRKSQARADVPKERLGNLEVARDLLGPASIGAKMKCLLQDPKRFDAWAEWAPKDQALYGKPFASKENVFKGTSVKEFPLGALQIPRGGVDCSEDVAQPIAKDMVVALNKHLTFGDARVDTGSPEYAMVKAVYCELVCLKLGAEPESPPMEWAPESAKTDLGKRCLKNMSKVLGAQMKKLSGDNAGRAKSEIEILEAAEAAKAEADKKTAEAAEAAKAAEAEAERAKAEAAAAEAEAKKAEDAAAGAAFLADKEATAGGGDSAGAEQPEAQDTAGADKAGSGAPPAAAAKAEGGSAQAPGRQGAGAPPPARALAVGDVVLTSSGTHKAEHDNKKAEVIKIGARPVVEFLEGGAVGETKEFDKSKLTLLDDAPAAKPTPTVPPAGVGAQAAHVAARAERAKSFFGKVAAVGAPQKPGQ</sequence>